<dbReference type="Pfam" id="PF00335">
    <property type="entry name" value="Tetraspanin"/>
    <property type="match status" value="1"/>
</dbReference>
<dbReference type="PANTHER" id="PTHR19282:SF263">
    <property type="entry name" value="LEUKOCYTE ANTIGEN CD37"/>
    <property type="match status" value="1"/>
</dbReference>
<evidence type="ECO:0000256" key="1">
    <source>
        <dbReference type="ARBA" id="ARBA00004141"/>
    </source>
</evidence>
<dbReference type="InterPro" id="IPR018503">
    <property type="entry name" value="Tetraspanin_CS"/>
</dbReference>
<keyword evidence="3 6" id="KW-0812">Transmembrane</keyword>
<reference evidence="8" key="1">
    <citation type="submission" date="2025-08" db="UniProtKB">
        <authorList>
            <consortium name="RefSeq"/>
        </authorList>
    </citation>
    <scope>IDENTIFICATION</scope>
    <source>
        <tissue evidence="8">Blood</tissue>
    </source>
</reference>
<evidence type="ECO:0000256" key="2">
    <source>
        <dbReference type="ARBA" id="ARBA00006840"/>
    </source>
</evidence>
<dbReference type="PRINTS" id="PR00259">
    <property type="entry name" value="TMFOUR"/>
</dbReference>
<dbReference type="OrthoDB" id="438211at2759"/>
<accession>A0A6P9CJ63</accession>
<dbReference type="Gene3D" id="1.10.1450.10">
    <property type="entry name" value="Tetraspanin"/>
    <property type="match status" value="1"/>
</dbReference>
<dbReference type="AlphaFoldDB" id="A0A6P9CJ63"/>
<organism evidence="7 8">
    <name type="scientific">Pantherophis guttatus</name>
    <name type="common">Corn snake</name>
    <name type="synonym">Elaphe guttata</name>
    <dbReference type="NCBI Taxonomy" id="94885"/>
    <lineage>
        <taxon>Eukaryota</taxon>
        <taxon>Metazoa</taxon>
        <taxon>Chordata</taxon>
        <taxon>Craniata</taxon>
        <taxon>Vertebrata</taxon>
        <taxon>Euteleostomi</taxon>
        <taxon>Lepidosauria</taxon>
        <taxon>Squamata</taxon>
        <taxon>Bifurcata</taxon>
        <taxon>Unidentata</taxon>
        <taxon>Episquamata</taxon>
        <taxon>Toxicofera</taxon>
        <taxon>Serpentes</taxon>
        <taxon>Colubroidea</taxon>
        <taxon>Colubridae</taxon>
        <taxon>Colubrinae</taxon>
        <taxon>Pantherophis</taxon>
    </lineage>
</organism>
<dbReference type="Proteomes" id="UP001652622">
    <property type="component" value="Unplaced"/>
</dbReference>
<keyword evidence="5 6" id="KW-0472">Membrane</keyword>
<dbReference type="GeneID" id="117669120"/>
<dbReference type="KEGG" id="pgut:117669120"/>
<dbReference type="InterPro" id="IPR018499">
    <property type="entry name" value="Tetraspanin/Peripherin"/>
</dbReference>
<dbReference type="GO" id="GO:0005886">
    <property type="term" value="C:plasma membrane"/>
    <property type="evidence" value="ECO:0007669"/>
    <property type="project" value="TreeGrafter"/>
</dbReference>
<dbReference type="PROSITE" id="PS00421">
    <property type="entry name" value="TM4_1"/>
    <property type="match status" value="1"/>
</dbReference>
<dbReference type="InterPro" id="IPR000301">
    <property type="entry name" value="Tetraspanin_animals"/>
</dbReference>
<name>A0A6P9CJ63_PANGU</name>
<keyword evidence="7" id="KW-1185">Reference proteome</keyword>
<keyword evidence="4 6" id="KW-1133">Transmembrane helix</keyword>
<dbReference type="SUPFAM" id="SSF48652">
    <property type="entry name" value="Tetraspanin"/>
    <property type="match status" value="1"/>
</dbReference>
<evidence type="ECO:0000256" key="3">
    <source>
        <dbReference type="ARBA" id="ARBA00022692"/>
    </source>
</evidence>
<gene>
    <name evidence="8" type="primary">CD37</name>
</gene>
<dbReference type="PANTHER" id="PTHR19282">
    <property type="entry name" value="TETRASPANIN"/>
    <property type="match status" value="1"/>
</dbReference>
<sequence length="302" mass="33736">MSHKGCLSVTKYFLFLFNLFFFILGSLVFSFGLWILFDQNNFAFTLGSSYYALKIWSYVFSGAGILTMFLGFLGCLGSLKEIKCMLGLYFAFLLLLFLGQVTIAILIQTHSNTISSTVAGHVKTIIASYGTNSSLSDQGDSWDFVQEQFQCCGWTGWADWMENSRVKNASDKEYPCSCRNTSALHSASNRTTAKPALFCQAEAQLPINNRGCKDSVQTWLNNNIISIVGICLGIALLELLQLMCMLLVTALEHKDLHSGGSQEIPNRWLKGVHRCFQLSAMPCYLCLPVLGRMCYFFSVHVL</sequence>
<evidence type="ECO:0000256" key="4">
    <source>
        <dbReference type="ARBA" id="ARBA00022989"/>
    </source>
</evidence>
<feature type="transmembrane region" description="Helical" evidence="6">
    <location>
        <begin position="55"/>
        <end position="79"/>
    </location>
</feature>
<feature type="transmembrane region" description="Helical" evidence="6">
    <location>
        <begin position="224"/>
        <end position="248"/>
    </location>
</feature>
<dbReference type="InterPro" id="IPR008952">
    <property type="entry name" value="Tetraspanin_EC2_sf"/>
</dbReference>
<proteinExistence type="inferred from homology"/>
<dbReference type="OMA" id="MCRNLDY"/>
<dbReference type="PIRSF" id="PIRSF002419">
    <property type="entry name" value="Tetraspanin"/>
    <property type="match status" value="1"/>
</dbReference>
<dbReference type="RefSeq" id="XP_034279186.1">
    <property type="nucleotide sequence ID" value="XM_034423295.2"/>
</dbReference>
<dbReference type="InParanoid" id="A0A6P9CJ63"/>
<feature type="transmembrane region" description="Helical" evidence="6">
    <location>
        <begin position="12"/>
        <end position="35"/>
    </location>
</feature>
<evidence type="ECO:0000256" key="5">
    <source>
        <dbReference type="ARBA" id="ARBA00023136"/>
    </source>
</evidence>
<evidence type="ECO:0000313" key="7">
    <source>
        <dbReference type="Proteomes" id="UP001652622"/>
    </source>
</evidence>
<evidence type="ECO:0000313" key="8">
    <source>
        <dbReference type="RefSeq" id="XP_034279186.1"/>
    </source>
</evidence>
<comment type="similarity">
    <text evidence="2 6">Belongs to the tetraspanin (TM4SF) family.</text>
</comment>
<dbReference type="CTD" id="951"/>
<evidence type="ECO:0000256" key="6">
    <source>
        <dbReference type="RuleBase" id="RU361218"/>
    </source>
</evidence>
<protein>
    <recommendedName>
        <fullName evidence="6">Tetraspanin</fullName>
    </recommendedName>
</protein>
<comment type="subcellular location">
    <subcellularLocation>
        <location evidence="1 6">Membrane</location>
        <topology evidence="1 6">Multi-pass membrane protein</topology>
    </subcellularLocation>
</comment>
<feature type="transmembrane region" description="Helical" evidence="6">
    <location>
        <begin position="86"/>
        <end position="107"/>
    </location>
</feature>